<dbReference type="InterPro" id="IPR000160">
    <property type="entry name" value="GGDEF_dom"/>
</dbReference>
<evidence type="ECO:0000313" key="7">
    <source>
        <dbReference type="Proteomes" id="UP000185678"/>
    </source>
</evidence>
<keyword evidence="7" id="KW-1185">Reference proteome</keyword>
<dbReference type="SUPFAM" id="SSF55785">
    <property type="entry name" value="PYP-like sensor domain (PAS domain)"/>
    <property type="match status" value="1"/>
</dbReference>
<protein>
    <recommendedName>
        <fullName evidence="1">diguanylate cyclase</fullName>
        <ecNumber evidence="1">2.7.7.65</ecNumber>
    </recommendedName>
</protein>
<evidence type="ECO:0000256" key="1">
    <source>
        <dbReference type="ARBA" id="ARBA00012528"/>
    </source>
</evidence>
<dbReference type="SMART" id="SM00267">
    <property type="entry name" value="GGDEF"/>
    <property type="match status" value="1"/>
</dbReference>
<feature type="region of interest" description="Disordered" evidence="3">
    <location>
        <begin position="572"/>
        <end position="611"/>
    </location>
</feature>
<dbReference type="SUPFAM" id="SSF55073">
    <property type="entry name" value="Nucleotide cyclase"/>
    <property type="match status" value="1"/>
</dbReference>
<dbReference type="CDD" id="cd01949">
    <property type="entry name" value="GGDEF"/>
    <property type="match status" value="1"/>
</dbReference>
<evidence type="ECO:0000259" key="5">
    <source>
        <dbReference type="PROSITE" id="PS50887"/>
    </source>
</evidence>
<dbReference type="Pfam" id="PF00990">
    <property type="entry name" value="GGDEF"/>
    <property type="match status" value="1"/>
</dbReference>
<sequence>MSARSEQSQPLPATVLLGALEAFPGTLLLFDAHGTLGFGKPAGSALVQAARNAPFPALDDLLGPALSSGQPRLGSLQASADDGVHSYDLTVLPLAEGGAAVLAHEVTLHNNLRAALLESRQRYKDFVEISSDFAWETGPDGSLIFVSPRGALGHHASALVGRDPADLVMERDPGMPLPFSTHEPIEAQELWLRHTNGTSACVIVSAKPVYDRLGRWCGARGVCRDITGERDRDNELLRARNRERILNHVVRTFRDEVDPQDMLRVAAETLARGMGAESCQIYRREHSHESETPVEDDLMIPAAQTGTVTTDAASLIMDRLLAGEPLVEEEIRGREVLAAPCRYRHQMNGAVILWRAPGRGPWGRDDRLLISDIADQIGIANEQIAAHDYIVRISRTDGLTGLFNRRAFFEEVGRRFTRLGFSQDSAVLMYVDLDNFKKVNDVRGHADGDKVLCAVRDLLVSHTRPTDLVARLGGDEFAIWLECGTIQVAENKARALLDLAEKSLAPLSASPEFPVSFSIGVAVYDPVHPEGLDDLIARADHAMYTVKRKGKAGFAVASFGTIGADGEIHPPEKALASLSDDPYFTLPAPRSPQEPAATTDAPPLLDAPQTP</sequence>
<evidence type="ECO:0000259" key="4">
    <source>
        <dbReference type="PROSITE" id="PS50113"/>
    </source>
</evidence>
<dbReference type="InterPro" id="IPR043128">
    <property type="entry name" value="Rev_trsase/Diguanyl_cyclase"/>
</dbReference>
<dbReference type="Gene3D" id="3.30.450.40">
    <property type="match status" value="1"/>
</dbReference>
<dbReference type="SUPFAM" id="SSF55781">
    <property type="entry name" value="GAF domain-like"/>
    <property type="match status" value="1"/>
</dbReference>
<reference evidence="6 7" key="1">
    <citation type="submission" date="2017-01" db="EMBL/GenBank/DDBJ databases">
        <authorList>
            <person name="Mah S.A."/>
            <person name="Swanson W.J."/>
            <person name="Moy G.W."/>
            <person name="Vacquier V.D."/>
        </authorList>
    </citation>
    <scope>NUCLEOTIDE SEQUENCE [LARGE SCALE GENOMIC DNA]</scope>
    <source>
        <strain evidence="6 7">DSM 11589</strain>
    </source>
</reference>
<dbReference type="InterPro" id="IPR000014">
    <property type="entry name" value="PAS"/>
</dbReference>
<dbReference type="RefSeq" id="WP_084194640.1">
    <property type="nucleotide sequence ID" value="NZ_FTOA01000002.1"/>
</dbReference>
<dbReference type="Gene3D" id="3.30.450.20">
    <property type="entry name" value="PAS domain"/>
    <property type="match status" value="1"/>
</dbReference>
<dbReference type="Gene3D" id="3.30.70.270">
    <property type="match status" value="1"/>
</dbReference>
<dbReference type="EMBL" id="FTOA01000002">
    <property type="protein sequence ID" value="SIS54345.1"/>
    <property type="molecule type" value="Genomic_DNA"/>
</dbReference>
<feature type="domain" description="PAC" evidence="4">
    <location>
        <begin position="186"/>
        <end position="238"/>
    </location>
</feature>
<dbReference type="STRING" id="80876.SAMN05421779_102522"/>
<dbReference type="InterPro" id="IPR003018">
    <property type="entry name" value="GAF"/>
</dbReference>
<accession>A0A1N7JYC4</accession>
<proteinExistence type="predicted"/>
<dbReference type="InterPro" id="IPR050469">
    <property type="entry name" value="Diguanylate_Cyclase"/>
</dbReference>
<evidence type="ECO:0000256" key="2">
    <source>
        <dbReference type="ARBA" id="ARBA00034247"/>
    </source>
</evidence>
<dbReference type="GO" id="GO:0052621">
    <property type="term" value="F:diguanylate cyclase activity"/>
    <property type="evidence" value="ECO:0007669"/>
    <property type="project" value="UniProtKB-EC"/>
</dbReference>
<dbReference type="InterPro" id="IPR029016">
    <property type="entry name" value="GAF-like_dom_sf"/>
</dbReference>
<gene>
    <name evidence="6" type="ORF">SAMN05421779_102522</name>
</gene>
<comment type="catalytic activity">
    <reaction evidence="2">
        <text>2 GTP = 3',3'-c-di-GMP + 2 diphosphate</text>
        <dbReference type="Rhea" id="RHEA:24898"/>
        <dbReference type="ChEBI" id="CHEBI:33019"/>
        <dbReference type="ChEBI" id="CHEBI:37565"/>
        <dbReference type="ChEBI" id="CHEBI:58805"/>
        <dbReference type="EC" id="2.7.7.65"/>
    </reaction>
</comment>
<feature type="domain" description="GGDEF" evidence="5">
    <location>
        <begin position="424"/>
        <end position="559"/>
    </location>
</feature>
<dbReference type="OrthoDB" id="7216521at2"/>
<dbReference type="InterPro" id="IPR000700">
    <property type="entry name" value="PAS-assoc_C"/>
</dbReference>
<dbReference type="EC" id="2.7.7.65" evidence="1"/>
<organism evidence="6 7">
    <name type="scientific">Insolitispirillum peregrinum</name>
    <dbReference type="NCBI Taxonomy" id="80876"/>
    <lineage>
        <taxon>Bacteria</taxon>
        <taxon>Pseudomonadati</taxon>
        <taxon>Pseudomonadota</taxon>
        <taxon>Alphaproteobacteria</taxon>
        <taxon>Rhodospirillales</taxon>
        <taxon>Novispirillaceae</taxon>
        <taxon>Insolitispirillum</taxon>
    </lineage>
</organism>
<dbReference type="PANTHER" id="PTHR45138:SF9">
    <property type="entry name" value="DIGUANYLATE CYCLASE DGCM-RELATED"/>
    <property type="match status" value="1"/>
</dbReference>
<name>A0A1N7JYC4_9PROT</name>
<evidence type="ECO:0000256" key="3">
    <source>
        <dbReference type="SAM" id="MobiDB-lite"/>
    </source>
</evidence>
<dbReference type="PANTHER" id="PTHR45138">
    <property type="entry name" value="REGULATORY COMPONENTS OF SENSORY TRANSDUCTION SYSTEM"/>
    <property type="match status" value="1"/>
</dbReference>
<dbReference type="PROSITE" id="PS50887">
    <property type="entry name" value="GGDEF"/>
    <property type="match status" value="1"/>
</dbReference>
<dbReference type="NCBIfam" id="TIGR00254">
    <property type="entry name" value="GGDEF"/>
    <property type="match status" value="1"/>
</dbReference>
<dbReference type="Proteomes" id="UP000185678">
    <property type="component" value="Unassembled WGS sequence"/>
</dbReference>
<dbReference type="AlphaFoldDB" id="A0A1N7JYC4"/>
<evidence type="ECO:0000313" key="6">
    <source>
        <dbReference type="EMBL" id="SIS54345.1"/>
    </source>
</evidence>
<dbReference type="Pfam" id="PF01590">
    <property type="entry name" value="GAF"/>
    <property type="match status" value="1"/>
</dbReference>
<dbReference type="InterPro" id="IPR029787">
    <property type="entry name" value="Nucleotide_cyclase"/>
</dbReference>
<dbReference type="NCBIfam" id="TIGR00229">
    <property type="entry name" value="sensory_box"/>
    <property type="match status" value="1"/>
</dbReference>
<dbReference type="PROSITE" id="PS50113">
    <property type="entry name" value="PAC"/>
    <property type="match status" value="1"/>
</dbReference>
<dbReference type="InterPro" id="IPR035965">
    <property type="entry name" value="PAS-like_dom_sf"/>
</dbReference>